<dbReference type="EMBL" id="CAXAMM010020003">
    <property type="protein sequence ID" value="CAK9047068.1"/>
    <property type="molecule type" value="Genomic_DNA"/>
</dbReference>
<dbReference type="PANTHER" id="PTHR10869">
    <property type="entry name" value="PROLYL 4-HYDROXYLASE ALPHA SUBUNIT"/>
    <property type="match status" value="1"/>
</dbReference>
<comment type="caution">
    <text evidence="7">The sequence shown here is derived from an EMBL/GenBank/DDBJ whole genome shotgun (WGS) entry which is preliminary data.</text>
</comment>
<evidence type="ECO:0000256" key="2">
    <source>
        <dbReference type="ARBA" id="ARBA00022723"/>
    </source>
</evidence>
<keyword evidence="5" id="KW-0408">Iron</keyword>
<evidence type="ECO:0000313" key="8">
    <source>
        <dbReference type="Proteomes" id="UP001642464"/>
    </source>
</evidence>
<name>A0ABP0M6F8_9DINO</name>
<evidence type="ECO:0000256" key="3">
    <source>
        <dbReference type="ARBA" id="ARBA00022964"/>
    </source>
</evidence>
<dbReference type="SMART" id="SM00702">
    <property type="entry name" value="P4Hc"/>
    <property type="match status" value="1"/>
</dbReference>
<evidence type="ECO:0000313" key="7">
    <source>
        <dbReference type="EMBL" id="CAK9047068.1"/>
    </source>
</evidence>
<accession>A0ABP0M6F8</accession>
<dbReference type="PROSITE" id="PS51471">
    <property type="entry name" value="FE2OG_OXY"/>
    <property type="match status" value="1"/>
</dbReference>
<comment type="cofactor">
    <cofactor evidence="1">
        <name>L-ascorbate</name>
        <dbReference type="ChEBI" id="CHEBI:38290"/>
    </cofactor>
</comment>
<evidence type="ECO:0000256" key="1">
    <source>
        <dbReference type="ARBA" id="ARBA00001961"/>
    </source>
</evidence>
<evidence type="ECO:0000256" key="4">
    <source>
        <dbReference type="ARBA" id="ARBA00023002"/>
    </source>
</evidence>
<evidence type="ECO:0000256" key="5">
    <source>
        <dbReference type="ARBA" id="ARBA00023004"/>
    </source>
</evidence>
<gene>
    <name evidence="7" type="ORF">SCF082_LOCUS26429</name>
</gene>
<evidence type="ECO:0000259" key="6">
    <source>
        <dbReference type="PROSITE" id="PS51471"/>
    </source>
</evidence>
<feature type="domain" description="Fe2OG dioxygenase" evidence="6">
    <location>
        <begin position="49"/>
        <end position="171"/>
    </location>
</feature>
<organism evidence="7 8">
    <name type="scientific">Durusdinium trenchii</name>
    <dbReference type="NCBI Taxonomy" id="1381693"/>
    <lineage>
        <taxon>Eukaryota</taxon>
        <taxon>Sar</taxon>
        <taxon>Alveolata</taxon>
        <taxon>Dinophyceae</taxon>
        <taxon>Suessiales</taxon>
        <taxon>Symbiodiniaceae</taxon>
        <taxon>Durusdinium</taxon>
    </lineage>
</organism>
<proteinExistence type="predicted"/>
<dbReference type="InterPro" id="IPR005123">
    <property type="entry name" value="Oxoglu/Fe-dep_dioxygenase_dom"/>
</dbReference>
<dbReference type="Proteomes" id="UP001642464">
    <property type="component" value="Unassembled WGS sequence"/>
</dbReference>
<protein>
    <recommendedName>
        <fullName evidence="6">Fe2OG dioxygenase domain-containing protein</fullName>
    </recommendedName>
</protein>
<dbReference type="InterPro" id="IPR006620">
    <property type="entry name" value="Pro_4_hyd_alph"/>
</dbReference>
<dbReference type="InterPro" id="IPR044862">
    <property type="entry name" value="Pro_4_hyd_alph_FE2OG_OXY"/>
</dbReference>
<reference evidence="7 8" key="1">
    <citation type="submission" date="2024-02" db="EMBL/GenBank/DDBJ databases">
        <authorList>
            <person name="Chen Y."/>
            <person name="Shah S."/>
            <person name="Dougan E. K."/>
            <person name="Thang M."/>
            <person name="Chan C."/>
        </authorList>
    </citation>
    <scope>NUCLEOTIDE SEQUENCE [LARGE SCALE GENOMIC DNA]</scope>
</reference>
<keyword evidence="3" id="KW-0223">Dioxygenase</keyword>
<dbReference type="Gene3D" id="2.60.120.620">
    <property type="entry name" value="q2cbj1_9rhob like domain"/>
    <property type="match status" value="1"/>
</dbReference>
<sequence length="182" mass="20568">MGYTEDAPVSLGRQIRRNENCVWVADPEMNEIAFERCRFFLPNGTDRGPPVGLNARWRLYKYNTGDIFRAHTDGSWPGSGIDEAGDLVHDIYGDRWSILTWVLYLNDDFEGGGTRFMLPDGMLGQHKVREIPATRGSVLCFFHGDHPLSPLHEGGLVTSGTKYIIRSDVLYKLQASDSMSWQ</sequence>
<keyword evidence="8" id="KW-1185">Reference proteome</keyword>
<dbReference type="InterPro" id="IPR045054">
    <property type="entry name" value="P4HA-like"/>
</dbReference>
<keyword evidence="2" id="KW-0479">Metal-binding</keyword>
<keyword evidence="4" id="KW-0560">Oxidoreductase</keyword>
<dbReference type="PANTHER" id="PTHR10869:SF247">
    <property type="entry name" value="FE2OG DIOXYGENASE DOMAIN-CONTAINING PROTEIN"/>
    <property type="match status" value="1"/>
</dbReference>
<dbReference type="Pfam" id="PF13640">
    <property type="entry name" value="2OG-FeII_Oxy_3"/>
    <property type="match status" value="1"/>
</dbReference>